<comment type="caution">
    <text evidence="3">The sequence shown here is derived from an EMBL/GenBank/DDBJ whole genome shotgun (WGS) entry which is preliminary data.</text>
</comment>
<keyword evidence="2" id="KW-0812">Transmembrane</keyword>
<dbReference type="Pfam" id="PF13196">
    <property type="entry name" value="DUF4012"/>
    <property type="match status" value="1"/>
</dbReference>
<organism evidence="3 4">
    <name type="scientific">Candidatus Harrisonbacteria bacterium CG10_big_fil_rev_8_21_14_0_10_40_38</name>
    <dbReference type="NCBI Taxonomy" id="1974583"/>
    <lineage>
        <taxon>Bacteria</taxon>
        <taxon>Candidatus Harrisoniibacteriota</taxon>
    </lineage>
</organism>
<proteinExistence type="predicted"/>
<sequence length="718" mass="80642">MQSKKRILDIKPKKRDGIPVPIKREEAIAKEIQQEPILIIEKEPIPEPVVKSYEKETEISPQKPEDEKTSSTSSTIKRVSSLLALTTVIVIAAMTVQVMNLNKEVKATKPIIAEKFKEAQNALINLDAGKAKTSFEEVLGEINNLDNHAEGSGALALFKFSGPIIPKLKSIPKVFKSLLETGNAAVGVATALEAMQQNAVRWLTTQQGSEFIKNIRDLENNITTAVDSTRFMATELAILGEVPDQNLVSFQIKSEEHIQVLDAFASWLERADEKRLLVFFQNPSELRPAGGFLGSYAELHLNRNGLQEIKTWDVYDPDGQLDINVIPPKELQSLTERWGARDANWFFDFPASARKIISFLELSKIYREQHAVFDGAISINVNVVSTILEKIGPIELPEYKLTINSENFLSELQREVEAGNDKKQGEPKRILKKLTPILFEKISTLSEDNKKSLLKMLKGHIEHKDIMIYFEDAKIEQYLKNNGLAGNVAELPQNFNGEYLAVVSANIAGGKSDAFTRTKINLSSKIGSDGNIDNFLTLNRTHEGIGKTDPWYKTDNKSYVSIFTPKGSKLTYTKGTETRIIKPSVDYENTKSYIKDSDLEVIESTSKEILGWNAWEREESDKTVFGTWFTTKAGKSGSLEMQYENPIKIHLGPDTIPYTFVFERQSGASIELDALFEAPEGYTWKENGEKIINYLDENPPSKTVVNLTLEKDHLKVLR</sequence>
<feature type="compositionally biased region" description="Basic and acidic residues" evidence="1">
    <location>
        <begin position="52"/>
        <end position="69"/>
    </location>
</feature>
<feature type="region of interest" description="Disordered" evidence="1">
    <location>
        <begin position="51"/>
        <end position="73"/>
    </location>
</feature>
<evidence type="ECO:0000313" key="3">
    <source>
        <dbReference type="EMBL" id="PIR89192.1"/>
    </source>
</evidence>
<dbReference type="AlphaFoldDB" id="A0A2H0URZ1"/>
<keyword evidence="2" id="KW-0472">Membrane</keyword>
<dbReference type="Proteomes" id="UP000231157">
    <property type="component" value="Unassembled WGS sequence"/>
</dbReference>
<evidence type="ECO:0000313" key="4">
    <source>
        <dbReference type="Proteomes" id="UP000231157"/>
    </source>
</evidence>
<evidence type="ECO:0000256" key="2">
    <source>
        <dbReference type="SAM" id="Phobius"/>
    </source>
</evidence>
<gene>
    <name evidence="3" type="ORF">COU07_02500</name>
</gene>
<feature type="transmembrane region" description="Helical" evidence="2">
    <location>
        <begin position="79"/>
        <end position="99"/>
    </location>
</feature>
<keyword evidence="2" id="KW-1133">Transmembrane helix</keyword>
<evidence type="ECO:0008006" key="5">
    <source>
        <dbReference type="Google" id="ProtNLM"/>
    </source>
</evidence>
<name>A0A2H0URZ1_9BACT</name>
<reference evidence="4" key="1">
    <citation type="submission" date="2017-09" db="EMBL/GenBank/DDBJ databases">
        <title>Depth-based differentiation of microbial function through sediment-hosted aquifers and enrichment of novel symbionts in the deep terrestrial subsurface.</title>
        <authorList>
            <person name="Probst A.J."/>
            <person name="Ladd B."/>
            <person name="Jarett J.K."/>
            <person name="Geller-Mcgrath D.E."/>
            <person name="Sieber C.M.K."/>
            <person name="Emerson J.B."/>
            <person name="Anantharaman K."/>
            <person name="Thomas B.C."/>
            <person name="Malmstrom R."/>
            <person name="Stieglmeier M."/>
            <person name="Klingl A."/>
            <person name="Woyke T."/>
            <person name="Ryan C.M."/>
            <person name="Banfield J.F."/>
        </authorList>
    </citation>
    <scope>NUCLEOTIDE SEQUENCE [LARGE SCALE GENOMIC DNA]</scope>
</reference>
<dbReference type="InterPro" id="IPR025101">
    <property type="entry name" value="DUF4012"/>
</dbReference>
<dbReference type="EMBL" id="PFAZ01000005">
    <property type="protein sequence ID" value="PIR89192.1"/>
    <property type="molecule type" value="Genomic_DNA"/>
</dbReference>
<accession>A0A2H0URZ1</accession>
<protein>
    <recommendedName>
        <fullName evidence="5">DUF4012 domain-containing protein</fullName>
    </recommendedName>
</protein>
<evidence type="ECO:0000256" key="1">
    <source>
        <dbReference type="SAM" id="MobiDB-lite"/>
    </source>
</evidence>